<comment type="caution">
    <text evidence="2">The sequence shown here is derived from an EMBL/GenBank/DDBJ whole genome shotgun (WGS) entry which is preliminary data.</text>
</comment>
<dbReference type="Gene3D" id="3.30.70.60">
    <property type="match status" value="1"/>
</dbReference>
<protein>
    <recommendedName>
        <fullName evidence="4">Pilus assembly protein PilO</fullName>
    </recommendedName>
</protein>
<sequence length="161" mass="18059">MRQTYIVIVAAVLIVCSGFGFFYFMKIIPLKENLTFTQSSVQNYKEMAALTKKSSADGEVNAINEETLPKQPEIESFFVKFQAQAAVHQVYVDTITRVNRSQNSSLNANSYTIQLSAKSTQEITDFIGDLEKMERILNITKFSMQTGSQASLSLTLYSAKK</sequence>
<feature type="transmembrane region" description="Helical" evidence="1">
    <location>
        <begin position="6"/>
        <end position="25"/>
    </location>
</feature>
<dbReference type="EMBL" id="AFVQ02000050">
    <property type="protein sequence ID" value="KLI03193.1"/>
    <property type="molecule type" value="Genomic_DNA"/>
</dbReference>
<evidence type="ECO:0000313" key="3">
    <source>
        <dbReference type="Proteomes" id="UP000035553"/>
    </source>
</evidence>
<reference evidence="2 3" key="1">
    <citation type="journal article" date="2011" name="J. Bacteriol.">
        <title>Draft genome sequence of Sporolactobacillus inulinus strain CASD, an efficient D-lactic acid-producing bacterium with high-concentration lactate tolerance capability.</title>
        <authorList>
            <person name="Yu B."/>
            <person name="Su F."/>
            <person name="Wang L."/>
            <person name="Xu K."/>
            <person name="Zhao B."/>
            <person name="Xu P."/>
        </authorList>
    </citation>
    <scope>NUCLEOTIDE SEQUENCE [LARGE SCALE GENOMIC DNA]</scope>
    <source>
        <strain evidence="2 3">CASD</strain>
    </source>
</reference>
<keyword evidence="3" id="KW-1185">Reference proteome</keyword>
<accession>A0A0U1QQV5</accession>
<evidence type="ECO:0000313" key="2">
    <source>
        <dbReference type="EMBL" id="KLI03193.1"/>
    </source>
</evidence>
<organism evidence="2 3">
    <name type="scientific">Sporolactobacillus inulinus CASD</name>
    <dbReference type="NCBI Taxonomy" id="1069536"/>
    <lineage>
        <taxon>Bacteria</taxon>
        <taxon>Bacillati</taxon>
        <taxon>Bacillota</taxon>
        <taxon>Bacilli</taxon>
        <taxon>Bacillales</taxon>
        <taxon>Sporolactobacillaceae</taxon>
        <taxon>Sporolactobacillus</taxon>
    </lineage>
</organism>
<dbReference type="InterPro" id="IPR014717">
    <property type="entry name" value="Transl_elong_EF1B/ribsomal_bS6"/>
</dbReference>
<dbReference type="InterPro" id="IPR007445">
    <property type="entry name" value="PilO"/>
</dbReference>
<keyword evidence="1" id="KW-0472">Membrane</keyword>
<dbReference type="GO" id="GO:0043107">
    <property type="term" value="P:type IV pilus-dependent motility"/>
    <property type="evidence" value="ECO:0007669"/>
    <property type="project" value="InterPro"/>
</dbReference>
<dbReference type="OrthoDB" id="9886370at2"/>
<keyword evidence="1" id="KW-0812">Transmembrane</keyword>
<dbReference type="GO" id="GO:0043683">
    <property type="term" value="P:type IV pilus assembly"/>
    <property type="evidence" value="ECO:0007669"/>
    <property type="project" value="InterPro"/>
</dbReference>
<proteinExistence type="predicted"/>
<dbReference type="Pfam" id="PF04350">
    <property type="entry name" value="PilO"/>
    <property type="match status" value="1"/>
</dbReference>
<gene>
    <name evidence="2" type="ORF">SINU_03840</name>
</gene>
<keyword evidence="1" id="KW-1133">Transmembrane helix</keyword>
<name>A0A0U1QQV5_9BACL</name>
<dbReference type="Proteomes" id="UP000035553">
    <property type="component" value="Unassembled WGS sequence"/>
</dbReference>
<dbReference type="AlphaFoldDB" id="A0A0U1QQV5"/>
<dbReference type="STRING" id="1069536.SINU_03840"/>
<evidence type="ECO:0000256" key="1">
    <source>
        <dbReference type="SAM" id="Phobius"/>
    </source>
</evidence>
<evidence type="ECO:0008006" key="4">
    <source>
        <dbReference type="Google" id="ProtNLM"/>
    </source>
</evidence>
<dbReference type="RefSeq" id="WP_010026803.1">
    <property type="nucleotide sequence ID" value="NZ_AFVQ02000050.1"/>
</dbReference>